<protein>
    <submittedName>
        <fullName evidence="1">Uncharacterized protein</fullName>
    </submittedName>
</protein>
<evidence type="ECO:0000313" key="1">
    <source>
        <dbReference type="EMBL" id="CAE0808927.1"/>
    </source>
</evidence>
<sequence length="139" mass="14403">MCNGCKTKRHNREDASWGVGLLPGPHGPVHARIPATGTARGPGTSPGILRPDSRRICCLAEEAVPLEGPICYRLTLLCPTGICLCNAPRCGTGYAHGKCLGLPPAFSFLFEARAQERPSAMVGPLPTAVGGQAMAVGGN</sequence>
<proteinExistence type="predicted"/>
<accession>A0A7S4CWQ1</accession>
<name>A0A7S4CWQ1_9EUGL</name>
<dbReference type="AlphaFoldDB" id="A0A7S4CWQ1"/>
<dbReference type="EMBL" id="HBJA01056747">
    <property type="protein sequence ID" value="CAE0808927.1"/>
    <property type="molecule type" value="Transcribed_RNA"/>
</dbReference>
<gene>
    <name evidence="1" type="ORF">EGYM00163_LOCUS20058</name>
</gene>
<organism evidence="1">
    <name type="scientific">Eutreptiella gymnastica</name>
    <dbReference type="NCBI Taxonomy" id="73025"/>
    <lineage>
        <taxon>Eukaryota</taxon>
        <taxon>Discoba</taxon>
        <taxon>Euglenozoa</taxon>
        <taxon>Euglenida</taxon>
        <taxon>Spirocuta</taxon>
        <taxon>Euglenophyceae</taxon>
        <taxon>Eutreptiales</taxon>
        <taxon>Eutreptiaceae</taxon>
        <taxon>Eutreptiella</taxon>
    </lineage>
</organism>
<reference evidence="1" key="1">
    <citation type="submission" date="2021-01" db="EMBL/GenBank/DDBJ databases">
        <authorList>
            <person name="Corre E."/>
            <person name="Pelletier E."/>
            <person name="Niang G."/>
            <person name="Scheremetjew M."/>
            <person name="Finn R."/>
            <person name="Kale V."/>
            <person name="Holt S."/>
            <person name="Cochrane G."/>
            <person name="Meng A."/>
            <person name="Brown T."/>
            <person name="Cohen L."/>
        </authorList>
    </citation>
    <scope>NUCLEOTIDE SEQUENCE</scope>
    <source>
        <strain evidence="1">CCMP1594</strain>
    </source>
</reference>